<dbReference type="SMART" id="SM00868">
    <property type="entry name" value="zf-AD"/>
    <property type="match status" value="2"/>
</dbReference>
<keyword evidence="12" id="KW-1185">Reference proteome</keyword>
<evidence type="ECO:0000259" key="9">
    <source>
        <dbReference type="PROSITE" id="PS51915"/>
    </source>
</evidence>
<sequence>MTTKEEIIQSTPDNTPELSSGVNVNDLCRLCLNASSNKIEIFGSIGLQMNISGTIWILFNSQVLQNDSWPQSVCMTCCEKLTEFHGFHSTVKSTEATLVGLCGPLVKEETSEEVQDSEEPVPEDAVEVVLKEKAKREKKKKTPVKARKRTRTKETSGKAGRPRVSPKFVPSEEFTGNFDGVIIEMNCEVCSETLPDFMELKKHFREKHNQEGYVKCCNLSLKNNPELLEHMHYHRDPSQFKCHVCGKIYRTQKYLQFHLQRHTAPEEYKYQCNQCQKRFATRNYLFMHKRVHIPKGARKTPCPKCNKILSSAHTMKMHVERVHEKRHRRMCEICARVFNTIEGFKIHQKKHKGLVVNEKMECDVCGKTYSCRQGLRRHKQIHEITDEVFSCDVCSKEFQTRRRMMAHKKHVHSDKSFKCHLCDRVFKHALNLREHVASHSGQQSLYNCNFCDKMFNSNANKYVHQKRNHPEEWEDFQRKKEQGEEAVAATSAN</sequence>
<evidence type="ECO:0000256" key="1">
    <source>
        <dbReference type="ARBA" id="ARBA00022723"/>
    </source>
</evidence>
<keyword evidence="2" id="KW-0677">Repeat</keyword>
<evidence type="ECO:0000256" key="5">
    <source>
        <dbReference type="PROSITE-ProRule" id="PRU00042"/>
    </source>
</evidence>
<dbReference type="GO" id="GO:0008270">
    <property type="term" value="F:zinc ion binding"/>
    <property type="evidence" value="ECO:0007669"/>
    <property type="project" value="UniProtKB-UniRule"/>
</dbReference>
<feature type="domain" description="ZAD" evidence="9">
    <location>
        <begin position="26"/>
        <end position="101"/>
    </location>
</feature>
<dbReference type="PANTHER" id="PTHR24379:SF127">
    <property type="entry name" value="BLOODY FINGERS-RELATED"/>
    <property type="match status" value="1"/>
</dbReference>
<feature type="binding site" evidence="6">
    <location>
        <position position="28"/>
    </location>
    <ligand>
        <name>Zn(2+)</name>
        <dbReference type="ChEBI" id="CHEBI:29105"/>
    </ligand>
</feature>
<dbReference type="PROSITE" id="PS00028">
    <property type="entry name" value="ZINC_FINGER_C2H2_1"/>
    <property type="match status" value="9"/>
</dbReference>
<dbReference type="VEuPathDB" id="VectorBase:LLONM1_001336"/>
<dbReference type="EMBL" id="AJWK01008637">
    <property type="status" value="NOT_ANNOTATED_CDS"/>
    <property type="molecule type" value="Genomic_DNA"/>
</dbReference>
<feature type="domain" description="C2H2-type" evidence="8">
    <location>
        <begin position="329"/>
        <end position="353"/>
    </location>
</feature>
<dbReference type="EnsemblMetazoa" id="LLOJ002639-RA">
    <property type="protein sequence ID" value="LLOJ002639-PA"/>
    <property type="gene ID" value="LLOJ002639"/>
</dbReference>
<dbReference type="SMART" id="SM00355">
    <property type="entry name" value="ZnF_C2H2"/>
    <property type="match status" value="10"/>
</dbReference>
<keyword evidence="1 6" id="KW-0479">Metal-binding</keyword>
<dbReference type="GO" id="GO:0000977">
    <property type="term" value="F:RNA polymerase II transcription regulatory region sequence-specific DNA binding"/>
    <property type="evidence" value="ECO:0007669"/>
    <property type="project" value="TreeGrafter"/>
</dbReference>
<dbReference type="Proteomes" id="UP000092461">
    <property type="component" value="Unassembled WGS sequence"/>
</dbReference>
<keyword evidence="4 6" id="KW-0862">Zinc</keyword>
<dbReference type="SUPFAM" id="SSF57667">
    <property type="entry name" value="beta-beta-alpha zinc fingers"/>
    <property type="match status" value="3"/>
</dbReference>
<dbReference type="InterPro" id="IPR012934">
    <property type="entry name" value="Znf_AD"/>
</dbReference>
<feature type="domain" description="C2H2-type" evidence="8">
    <location>
        <begin position="417"/>
        <end position="444"/>
    </location>
</feature>
<dbReference type="PROSITE" id="PS50157">
    <property type="entry name" value="ZINC_FINGER_C2H2_2"/>
    <property type="match status" value="7"/>
</dbReference>
<feature type="domain" description="C2H2-type" evidence="8">
    <location>
        <begin position="270"/>
        <end position="297"/>
    </location>
</feature>
<evidence type="ECO:0000256" key="2">
    <source>
        <dbReference type="ARBA" id="ARBA00022737"/>
    </source>
</evidence>
<evidence type="ECO:0000256" key="3">
    <source>
        <dbReference type="ARBA" id="ARBA00022771"/>
    </source>
</evidence>
<proteinExistence type="predicted"/>
<dbReference type="Pfam" id="PF00096">
    <property type="entry name" value="zf-C2H2"/>
    <property type="match status" value="3"/>
</dbReference>
<reference evidence="10" key="2">
    <citation type="journal article" date="2020" name="BMC">
        <title>Leishmania infection induces a limited differential gene expression in the sand fly midgut.</title>
        <authorList>
            <person name="Coutinho-Abreu I.V."/>
            <person name="Serafim T.D."/>
            <person name="Meneses C."/>
            <person name="Kamhawi S."/>
            <person name="Oliveira F."/>
            <person name="Valenzuela J.G."/>
        </authorList>
    </citation>
    <scope>NUCLEOTIDE SEQUENCE</scope>
    <source>
        <strain evidence="10">Jacobina</strain>
        <tissue evidence="10">Midgut</tissue>
    </source>
</reference>
<feature type="domain" description="C2H2-type" evidence="8">
    <location>
        <begin position="446"/>
        <end position="474"/>
    </location>
</feature>
<dbReference type="InterPro" id="IPR036236">
    <property type="entry name" value="Znf_C2H2_sf"/>
</dbReference>
<dbReference type="GO" id="GO:0005634">
    <property type="term" value="C:nucleus"/>
    <property type="evidence" value="ECO:0007669"/>
    <property type="project" value="InterPro"/>
</dbReference>
<feature type="binding site" evidence="6">
    <location>
        <position position="31"/>
    </location>
    <ligand>
        <name>Zn(2+)</name>
        <dbReference type="ChEBI" id="CHEBI:29105"/>
    </ligand>
</feature>
<dbReference type="PANTHER" id="PTHR24379">
    <property type="entry name" value="KRAB AND ZINC FINGER DOMAIN-CONTAINING"/>
    <property type="match status" value="1"/>
</dbReference>
<dbReference type="EMBL" id="GITU01009133">
    <property type="protein sequence ID" value="MBC1177836.1"/>
    <property type="molecule type" value="Transcribed_RNA"/>
</dbReference>
<feature type="domain" description="C2H2-type" evidence="8">
    <location>
        <begin position="360"/>
        <end position="387"/>
    </location>
</feature>
<protein>
    <submittedName>
        <fullName evidence="10">Putative transcription factor grauzone-like protein</fullName>
    </submittedName>
</protein>
<evidence type="ECO:0000256" key="6">
    <source>
        <dbReference type="PROSITE-ProRule" id="PRU01263"/>
    </source>
</evidence>
<feature type="region of interest" description="Disordered" evidence="7">
    <location>
        <begin position="132"/>
        <end position="166"/>
    </location>
</feature>
<dbReference type="PROSITE" id="PS51915">
    <property type="entry name" value="ZAD"/>
    <property type="match status" value="1"/>
</dbReference>
<accession>A0A1B0CE69</accession>
<dbReference type="GO" id="GO:0000981">
    <property type="term" value="F:DNA-binding transcription factor activity, RNA polymerase II-specific"/>
    <property type="evidence" value="ECO:0007669"/>
    <property type="project" value="TreeGrafter"/>
</dbReference>
<evidence type="ECO:0000313" key="12">
    <source>
        <dbReference type="Proteomes" id="UP000092461"/>
    </source>
</evidence>
<reference evidence="12" key="1">
    <citation type="submission" date="2012-05" db="EMBL/GenBank/DDBJ databases">
        <title>Whole Genome Assembly of Lutzomyia longipalpis.</title>
        <authorList>
            <person name="Richards S."/>
            <person name="Qu C."/>
            <person name="Dillon R."/>
            <person name="Worley K."/>
            <person name="Scherer S."/>
            <person name="Batterton M."/>
            <person name="Taylor A."/>
            <person name="Hawes A."/>
            <person name="Hernandez B."/>
            <person name="Kovar C."/>
            <person name="Mandapat C."/>
            <person name="Pham C."/>
            <person name="Qu C."/>
            <person name="Jing C."/>
            <person name="Bess C."/>
            <person name="Bandaranaike D."/>
            <person name="Ngo D."/>
            <person name="Ongeri F."/>
            <person name="Arias F."/>
            <person name="Lara F."/>
            <person name="Weissenberger G."/>
            <person name="Kamau G."/>
            <person name="Han H."/>
            <person name="Shen H."/>
            <person name="Dinh H."/>
            <person name="Khalil I."/>
            <person name="Jones J."/>
            <person name="Shafer J."/>
            <person name="Jayaseelan J."/>
            <person name="Quiroz J."/>
            <person name="Blankenburg K."/>
            <person name="Nguyen L."/>
            <person name="Jackson L."/>
            <person name="Francisco L."/>
            <person name="Tang L.-Y."/>
            <person name="Pu L.-L."/>
            <person name="Perales L."/>
            <person name="Lorensuhewa L."/>
            <person name="Munidasa M."/>
            <person name="Coyle M."/>
            <person name="Taylor M."/>
            <person name="Puazo M."/>
            <person name="Firestine M."/>
            <person name="Scheel M."/>
            <person name="Javaid M."/>
            <person name="Wang M."/>
            <person name="Li M."/>
            <person name="Tabassum N."/>
            <person name="Saada N."/>
            <person name="Osuji N."/>
            <person name="Aqrawi P."/>
            <person name="Fu Q."/>
            <person name="Thornton R."/>
            <person name="Raj R."/>
            <person name="Goodspeed R."/>
            <person name="Mata R."/>
            <person name="Najjar R."/>
            <person name="Gubbala S."/>
            <person name="Lee S."/>
            <person name="Denson S."/>
            <person name="Patil S."/>
            <person name="Macmil S."/>
            <person name="Qi S."/>
            <person name="Matskevitch T."/>
            <person name="Palculict T."/>
            <person name="Mathew T."/>
            <person name="Vee V."/>
            <person name="Velamala V."/>
            <person name="Korchina V."/>
            <person name="Cai W."/>
            <person name="Liu W."/>
            <person name="Dai W."/>
            <person name="Zou X."/>
            <person name="Zhu Y."/>
            <person name="Zhang Y."/>
            <person name="Wu Y.-Q."/>
            <person name="Xin Y."/>
            <person name="Nazarath L."/>
            <person name="Kovar C."/>
            <person name="Han Y."/>
            <person name="Muzny D."/>
            <person name="Gibbs R."/>
        </authorList>
    </citation>
    <scope>NUCLEOTIDE SEQUENCE [LARGE SCALE GENOMIC DNA]</scope>
    <source>
        <strain evidence="12">Jacobina</strain>
    </source>
</reference>
<evidence type="ECO:0000313" key="11">
    <source>
        <dbReference type="EnsemblMetazoa" id="LLOJ002639-PA"/>
    </source>
</evidence>
<feature type="domain" description="C2H2-type" evidence="8">
    <location>
        <begin position="389"/>
        <end position="417"/>
    </location>
</feature>
<evidence type="ECO:0000313" key="10">
    <source>
        <dbReference type="EMBL" id="MBC1177836.1"/>
    </source>
</evidence>
<feature type="compositionally biased region" description="Basic and acidic residues" evidence="7">
    <location>
        <begin position="468"/>
        <end position="483"/>
    </location>
</feature>
<feature type="domain" description="C2H2-type" evidence="8">
    <location>
        <begin position="240"/>
        <end position="267"/>
    </location>
</feature>
<reference evidence="11" key="3">
    <citation type="submission" date="2020-05" db="UniProtKB">
        <authorList>
            <consortium name="EnsemblMetazoa"/>
        </authorList>
    </citation>
    <scope>IDENTIFICATION</scope>
    <source>
        <strain evidence="11">Jacobina</strain>
    </source>
</reference>
<evidence type="ECO:0000256" key="4">
    <source>
        <dbReference type="ARBA" id="ARBA00022833"/>
    </source>
</evidence>
<dbReference type="Gene3D" id="3.40.1800.20">
    <property type="match status" value="1"/>
</dbReference>
<dbReference type="VEuPathDB" id="VectorBase:LLOJ002639"/>
<dbReference type="SUPFAM" id="SSF57716">
    <property type="entry name" value="Glucocorticoid receptor-like (DNA-binding domain)"/>
    <property type="match status" value="1"/>
</dbReference>
<dbReference type="Pfam" id="PF07776">
    <property type="entry name" value="zf-AD"/>
    <property type="match status" value="1"/>
</dbReference>
<name>A0A1B0CE69_LUTLO</name>
<evidence type="ECO:0000256" key="7">
    <source>
        <dbReference type="SAM" id="MobiDB-lite"/>
    </source>
</evidence>
<dbReference type="AlphaFoldDB" id="A0A1B0CE69"/>
<dbReference type="InterPro" id="IPR013087">
    <property type="entry name" value="Znf_C2H2_type"/>
</dbReference>
<dbReference type="Pfam" id="PF13912">
    <property type="entry name" value="zf-C2H2_6"/>
    <property type="match status" value="2"/>
</dbReference>
<feature type="region of interest" description="Disordered" evidence="7">
    <location>
        <begin position="466"/>
        <end position="493"/>
    </location>
</feature>
<organism evidence="11 12">
    <name type="scientific">Lutzomyia longipalpis</name>
    <name type="common">Sand fly</name>
    <dbReference type="NCBI Taxonomy" id="7200"/>
    <lineage>
        <taxon>Eukaryota</taxon>
        <taxon>Metazoa</taxon>
        <taxon>Ecdysozoa</taxon>
        <taxon>Arthropoda</taxon>
        <taxon>Hexapoda</taxon>
        <taxon>Insecta</taxon>
        <taxon>Pterygota</taxon>
        <taxon>Neoptera</taxon>
        <taxon>Endopterygota</taxon>
        <taxon>Diptera</taxon>
        <taxon>Nematocera</taxon>
        <taxon>Psychodoidea</taxon>
        <taxon>Psychodidae</taxon>
        <taxon>Lutzomyia</taxon>
        <taxon>Lutzomyia</taxon>
    </lineage>
</organism>
<dbReference type="Gene3D" id="3.30.160.60">
    <property type="entry name" value="Classic Zinc Finger"/>
    <property type="match status" value="5"/>
</dbReference>
<feature type="binding site" evidence="6">
    <location>
        <position position="74"/>
    </location>
    <ligand>
        <name>Zn(2+)</name>
        <dbReference type="ChEBI" id="CHEBI:29105"/>
    </ligand>
</feature>
<feature type="compositionally biased region" description="Basic residues" evidence="7">
    <location>
        <begin position="136"/>
        <end position="151"/>
    </location>
</feature>
<keyword evidence="3 5" id="KW-0863">Zinc-finger</keyword>
<feature type="binding site" evidence="6">
    <location>
        <position position="77"/>
    </location>
    <ligand>
        <name>Zn(2+)</name>
        <dbReference type="ChEBI" id="CHEBI:29105"/>
    </ligand>
</feature>
<evidence type="ECO:0000259" key="8">
    <source>
        <dbReference type="PROSITE" id="PS50157"/>
    </source>
</evidence>